<dbReference type="PROSITE" id="PS51975">
    <property type="entry name" value="RNASE_H_2"/>
    <property type="match status" value="1"/>
</dbReference>
<dbReference type="AlphaFoldDB" id="A0A975WWS0"/>
<evidence type="ECO:0000313" key="19">
    <source>
        <dbReference type="Proteomes" id="UP000256297"/>
    </source>
</evidence>
<keyword evidence="9 14" id="KW-0540">Nuclease</keyword>
<accession>A0A975WWS0</accession>
<evidence type="ECO:0000256" key="14">
    <source>
        <dbReference type="HAMAP-Rule" id="MF_00052"/>
    </source>
</evidence>
<dbReference type="GO" id="GO:0004523">
    <property type="term" value="F:RNA-DNA hybrid ribonuclease activity"/>
    <property type="evidence" value="ECO:0007669"/>
    <property type="project" value="UniProtKB-UniRule"/>
</dbReference>
<evidence type="ECO:0000256" key="9">
    <source>
        <dbReference type="ARBA" id="ARBA00022722"/>
    </source>
</evidence>
<dbReference type="RefSeq" id="WP_116337102.1">
    <property type="nucleotide sequence ID" value="NZ_LT976856.1"/>
</dbReference>
<dbReference type="SUPFAM" id="SSF53098">
    <property type="entry name" value="Ribonuclease H-like"/>
    <property type="match status" value="1"/>
</dbReference>
<dbReference type="EC" id="3.1.26.4" evidence="6 14"/>
<comment type="catalytic activity">
    <reaction evidence="1 14 15 16">
        <text>Endonucleolytic cleavage to 5'-phosphomonoester.</text>
        <dbReference type="EC" id="3.1.26.4"/>
    </reaction>
</comment>
<feature type="binding site" evidence="14 15">
    <location>
        <position position="128"/>
    </location>
    <ligand>
        <name>a divalent metal cation</name>
        <dbReference type="ChEBI" id="CHEBI:60240"/>
    </ligand>
</feature>
<proteinExistence type="inferred from homology"/>
<evidence type="ECO:0000256" key="5">
    <source>
        <dbReference type="ARBA" id="ARBA00007383"/>
    </source>
</evidence>
<evidence type="ECO:0000256" key="6">
    <source>
        <dbReference type="ARBA" id="ARBA00012180"/>
    </source>
</evidence>
<dbReference type="GO" id="GO:0030145">
    <property type="term" value="F:manganese ion binding"/>
    <property type="evidence" value="ECO:0007669"/>
    <property type="project" value="UniProtKB-UniRule"/>
</dbReference>
<dbReference type="PANTHER" id="PTHR10954:SF18">
    <property type="entry name" value="RIBONUCLEASE HII"/>
    <property type="match status" value="1"/>
</dbReference>
<dbReference type="CDD" id="cd07182">
    <property type="entry name" value="RNase_HII_bacteria_HII_like"/>
    <property type="match status" value="1"/>
</dbReference>
<evidence type="ECO:0000256" key="3">
    <source>
        <dbReference type="ARBA" id="ARBA00004065"/>
    </source>
</evidence>
<dbReference type="InterPro" id="IPR036397">
    <property type="entry name" value="RNaseH_sf"/>
</dbReference>
<keyword evidence="11 14" id="KW-0255">Endonuclease</keyword>
<comment type="similarity">
    <text evidence="5 14 16">Belongs to the RNase HII family.</text>
</comment>
<evidence type="ECO:0000256" key="8">
    <source>
        <dbReference type="ARBA" id="ARBA00022490"/>
    </source>
</evidence>
<dbReference type="Proteomes" id="UP000256297">
    <property type="component" value="Chromosome CBM2589_b"/>
</dbReference>
<evidence type="ECO:0000256" key="15">
    <source>
        <dbReference type="PROSITE-ProRule" id="PRU01319"/>
    </source>
</evidence>
<comment type="function">
    <text evidence="3 14 16">Endonuclease that specifically degrades the RNA of RNA-DNA hybrids.</text>
</comment>
<feature type="binding site" evidence="14 15">
    <location>
        <position position="34"/>
    </location>
    <ligand>
        <name>a divalent metal cation</name>
        <dbReference type="ChEBI" id="CHEBI:60240"/>
    </ligand>
</feature>
<feature type="domain" description="RNase H type-2" evidence="17">
    <location>
        <begin position="27"/>
        <end position="219"/>
    </location>
</feature>
<organism evidence="18 19">
    <name type="scientific">Cupriavidus taiwanensis</name>
    <dbReference type="NCBI Taxonomy" id="164546"/>
    <lineage>
        <taxon>Bacteria</taxon>
        <taxon>Pseudomonadati</taxon>
        <taxon>Pseudomonadota</taxon>
        <taxon>Betaproteobacteria</taxon>
        <taxon>Burkholderiales</taxon>
        <taxon>Burkholderiaceae</taxon>
        <taxon>Cupriavidus</taxon>
    </lineage>
</organism>
<evidence type="ECO:0000256" key="1">
    <source>
        <dbReference type="ARBA" id="ARBA00000077"/>
    </source>
</evidence>
<keyword evidence="13 14" id="KW-0464">Manganese</keyword>
<comment type="cofactor">
    <cofactor evidence="2">
        <name>Mg(2+)</name>
        <dbReference type="ChEBI" id="CHEBI:18420"/>
    </cofactor>
</comment>
<evidence type="ECO:0000256" key="4">
    <source>
        <dbReference type="ARBA" id="ARBA00004496"/>
    </source>
</evidence>
<protein>
    <recommendedName>
        <fullName evidence="7 14">Ribonuclease HII</fullName>
        <shortName evidence="14">RNase HII</shortName>
        <ecNumber evidence="6 14">3.1.26.4</ecNumber>
    </recommendedName>
</protein>
<dbReference type="GO" id="GO:0043137">
    <property type="term" value="P:DNA replication, removal of RNA primer"/>
    <property type="evidence" value="ECO:0007669"/>
    <property type="project" value="TreeGrafter"/>
</dbReference>
<keyword evidence="10 14" id="KW-0479">Metal-binding</keyword>
<dbReference type="NCBIfam" id="NF000596">
    <property type="entry name" value="PRK00015.1-4"/>
    <property type="match status" value="1"/>
</dbReference>
<dbReference type="GO" id="GO:0032299">
    <property type="term" value="C:ribonuclease H2 complex"/>
    <property type="evidence" value="ECO:0007669"/>
    <property type="project" value="TreeGrafter"/>
</dbReference>
<name>A0A975WWS0_9BURK</name>
<sequence>MARRNAARSETSAQLGLDLAPAAGAIQRLCGVDEAGRGPLAGPVYAAAVVLDPKRPIRGLADSKILTAAKREALYEKICERALGWHIAFATVEEIDTINILHASMLAMQRAVQGLAASGVVPDLVQVDGNRCPQVAYPVEAIVKGDALVKAISAASILAKVARDRALMELHAAYPQYGFDSHVGYGTPQHMAALAEFGATPHHRRSFAPVREALALRPLFTAMAAAAPVIEDIAIVEADADAAADAFANAGAGAATAAAQLGTFPPPEAS</sequence>
<reference evidence="18 19" key="1">
    <citation type="submission" date="2018-01" db="EMBL/GenBank/DDBJ databases">
        <authorList>
            <person name="Clerissi C."/>
        </authorList>
    </citation>
    <scope>NUCLEOTIDE SEQUENCE [LARGE SCALE GENOMIC DNA]</scope>
    <source>
        <strain evidence="18">Cupriavidus taiwanensis STM 3521</strain>
    </source>
</reference>
<comment type="cofactor">
    <cofactor evidence="14 15">
        <name>Mn(2+)</name>
        <dbReference type="ChEBI" id="CHEBI:29035"/>
    </cofactor>
    <cofactor evidence="14 15">
        <name>Mg(2+)</name>
        <dbReference type="ChEBI" id="CHEBI:18420"/>
    </cofactor>
    <text evidence="14 15">Manganese or magnesium. Binds 1 divalent metal ion per monomer in the absence of substrate. May bind a second metal ion after substrate binding.</text>
</comment>
<keyword evidence="12 14" id="KW-0378">Hydrolase</keyword>
<dbReference type="InterPro" id="IPR012337">
    <property type="entry name" value="RNaseH-like_sf"/>
</dbReference>
<dbReference type="InterPro" id="IPR001352">
    <property type="entry name" value="RNase_HII/HIII"/>
</dbReference>
<evidence type="ECO:0000256" key="12">
    <source>
        <dbReference type="ARBA" id="ARBA00022801"/>
    </source>
</evidence>
<dbReference type="FunFam" id="3.30.420.10:FF:000006">
    <property type="entry name" value="Ribonuclease HII"/>
    <property type="match status" value="1"/>
</dbReference>
<evidence type="ECO:0000256" key="10">
    <source>
        <dbReference type="ARBA" id="ARBA00022723"/>
    </source>
</evidence>
<evidence type="ECO:0000259" key="17">
    <source>
        <dbReference type="PROSITE" id="PS51975"/>
    </source>
</evidence>
<feature type="binding site" evidence="14 15">
    <location>
        <position position="33"/>
    </location>
    <ligand>
        <name>a divalent metal cation</name>
        <dbReference type="ChEBI" id="CHEBI:60240"/>
    </ligand>
</feature>
<comment type="caution">
    <text evidence="18">The sequence shown here is derived from an EMBL/GenBank/DDBJ whole genome shotgun (WGS) entry which is preliminary data.</text>
</comment>
<evidence type="ECO:0000256" key="13">
    <source>
        <dbReference type="ARBA" id="ARBA00023211"/>
    </source>
</evidence>
<dbReference type="NCBIfam" id="NF000595">
    <property type="entry name" value="PRK00015.1-3"/>
    <property type="match status" value="1"/>
</dbReference>
<keyword evidence="8 14" id="KW-0963">Cytoplasm</keyword>
<dbReference type="GO" id="GO:0003723">
    <property type="term" value="F:RNA binding"/>
    <property type="evidence" value="ECO:0007669"/>
    <property type="project" value="UniProtKB-UniRule"/>
</dbReference>
<evidence type="ECO:0000256" key="2">
    <source>
        <dbReference type="ARBA" id="ARBA00001946"/>
    </source>
</evidence>
<dbReference type="EMBL" id="OFSP01000010">
    <property type="protein sequence ID" value="SOY47280.1"/>
    <property type="molecule type" value="Genomic_DNA"/>
</dbReference>
<evidence type="ECO:0000313" key="18">
    <source>
        <dbReference type="EMBL" id="SOY47280.1"/>
    </source>
</evidence>
<dbReference type="GO" id="GO:0005737">
    <property type="term" value="C:cytoplasm"/>
    <property type="evidence" value="ECO:0007669"/>
    <property type="project" value="UniProtKB-SubCell"/>
</dbReference>
<dbReference type="HAMAP" id="MF_00052_B">
    <property type="entry name" value="RNase_HII_B"/>
    <property type="match status" value="1"/>
</dbReference>
<evidence type="ECO:0000256" key="11">
    <source>
        <dbReference type="ARBA" id="ARBA00022759"/>
    </source>
</evidence>
<evidence type="ECO:0000256" key="7">
    <source>
        <dbReference type="ARBA" id="ARBA00019179"/>
    </source>
</evidence>
<dbReference type="Gene3D" id="3.30.420.10">
    <property type="entry name" value="Ribonuclease H-like superfamily/Ribonuclease H"/>
    <property type="match status" value="1"/>
</dbReference>
<dbReference type="InterPro" id="IPR024567">
    <property type="entry name" value="RNase_HII/HIII_dom"/>
</dbReference>
<evidence type="ECO:0000256" key="16">
    <source>
        <dbReference type="RuleBase" id="RU003515"/>
    </source>
</evidence>
<dbReference type="PANTHER" id="PTHR10954">
    <property type="entry name" value="RIBONUCLEASE H2 SUBUNIT A"/>
    <property type="match status" value="1"/>
</dbReference>
<comment type="subcellular location">
    <subcellularLocation>
        <location evidence="4 14">Cytoplasm</location>
    </subcellularLocation>
</comment>
<dbReference type="InterPro" id="IPR022898">
    <property type="entry name" value="RNase_HII"/>
</dbReference>
<gene>
    <name evidence="14 18" type="primary">rnhB</name>
    <name evidence="18" type="ORF">CBM2589_B180034</name>
</gene>
<dbReference type="GO" id="GO:0006298">
    <property type="term" value="P:mismatch repair"/>
    <property type="evidence" value="ECO:0007669"/>
    <property type="project" value="TreeGrafter"/>
</dbReference>
<dbReference type="Pfam" id="PF01351">
    <property type="entry name" value="RNase_HII"/>
    <property type="match status" value="1"/>
</dbReference>